<name>F9DQE1_9BACL</name>
<accession>F9DQE1</accession>
<dbReference type="Proteomes" id="UP000005316">
    <property type="component" value="Unassembled WGS sequence"/>
</dbReference>
<comment type="caution">
    <text evidence="1">The sequence shown here is derived from an EMBL/GenBank/DDBJ whole genome shotgun (WGS) entry which is preliminary data.</text>
</comment>
<dbReference type="HOGENOM" id="CLU_2556603_0_0_9"/>
<protein>
    <submittedName>
        <fullName evidence="1">Uncharacterized protein</fullName>
    </submittedName>
</protein>
<proteinExistence type="predicted"/>
<dbReference type="AlphaFoldDB" id="F9DQE1"/>
<sequence length="82" mass="8594">MGVGPGICAPDGTLFAGRAVSRFLLSACAPNASLLLAKAVLRNGFRSVQGLTCHANPAGVAHLPLQSLLYYGKFKVLFFAIF</sequence>
<evidence type="ECO:0000313" key="2">
    <source>
        <dbReference type="Proteomes" id="UP000005316"/>
    </source>
</evidence>
<gene>
    <name evidence="1" type="ORF">HMPREF9372_1021</name>
</gene>
<reference evidence="1 2" key="1">
    <citation type="submission" date="2011-04" db="EMBL/GenBank/DDBJ databases">
        <authorList>
            <person name="Muzny D."/>
            <person name="Qin X."/>
            <person name="Deng J."/>
            <person name="Jiang H."/>
            <person name="Liu Y."/>
            <person name="Qu J."/>
            <person name="Song X.-Z."/>
            <person name="Zhang L."/>
            <person name="Thornton R."/>
            <person name="Coyle M."/>
            <person name="Francisco L."/>
            <person name="Jackson L."/>
            <person name="Javaid M."/>
            <person name="Korchina V."/>
            <person name="Kovar C."/>
            <person name="Mata R."/>
            <person name="Mathew T."/>
            <person name="Ngo R."/>
            <person name="Nguyen L."/>
            <person name="Nguyen N."/>
            <person name="Okwuonu G."/>
            <person name="Ongeri F."/>
            <person name="Pham C."/>
            <person name="Simmons D."/>
            <person name="Wilczek-Boney K."/>
            <person name="Hale W."/>
            <person name="Jakkamsetti A."/>
            <person name="Pham P."/>
            <person name="Ruth R."/>
            <person name="San Lucas F."/>
            <person name="Warren J."/>
            <person name="Zhang J."/>
            <person name="Zhao Z."/>
            <person name="Zhou C."/>
            <person name="Zhu D."/>
            <person name="Lee S."/>
            <person name="Bess C."/>
            <person name="Blankenburg K."/>
            <person name="Forbes L."/>
            <person name="Fu Q."/>
            <person name="Gubbala S."/>
            <person name="Hirani K."/>
            <person name="Jayaseelan J.C."/>
            <person name="Lara F."/>
            <person name="Munidasa M."/>
            <person name="Palculict T."/>
            <person name="Patil S."/>
            <person name="Pu L.-L."/>
            <person name="Saada N."/>
            <person name="Tang L."/>
            <person name="Weissenberger G."/>
            <person name="Zhu Y."/>
            <person name="Hemphill L."/>
            <person name="Shang Y."/>
            <person name="Youmans B."/>
            <person name="Ayvaz T."/>
            <person name="Ross M."/>
            <person name="Santibanez J."/>
            <person name="Aqrawi P."/>
            <person name="Gross S."/>
            <person name="Joshi V."/>
            <person name="Fowler G."/>
            <person name="Nazareth L."/>
            <person name="Reid J."/>
            <person name="Worley K."/>
            <person name="Petrosino J."/>
            <person name="Highlander S."/>
            <person name="Gibbs R."/>
        </authorList>
    </citation>
    <scope>NUCLEOTIDE SEQUENCE [LARGE SCALE GENOMIC DNA]</scope>
    <source>
        <strain evidence="1 2">2681</strain>
    </source>
</reference>
<evidence type="ECO:0000313" key="1">
    <source>
        <dbReference type="EMBL" id="EGQ26991.1"/>
    </source>
</evidence>
<dbReference type="EMBL" id="AFPZ01000025">
    <property type="protein sequence ID" value="EGQ26991.1"/>
    <property type="molecule type" value="Genomic_DNA"/>
</dbReference>
<organism evidence="1 2">
    <name type="scientific">Sporosarcina newyorkensis 2681</name>
    <dbReference type="NCBI Taxonomy" id="1027292"/>
    <lineage>
        <taxon>Bacteria</taxon>
        <taxon>Bacillati</taxon>
        <taxon>Bacillota</taxon>
        <taxon>Bacilli</taxon>
        <taxon>Bacillales</taxon>
        <taxon>Caryophanaceae</taxon>
        <taxon>Sporosarcina</taxon>
    </lineage>
</organism>